<dbReference type="GO" id="GO:0009252">
    <property type="term" value="P:peptidoglycan biosynthetic process"/>
    <property type="evidence" value="ECO:0007669"/>
    <property type="project" value="TreeGrafter"/>
</dbReference>
<dbReference type="InterPro" id="IPR020622">
    <property type="entry name" value="Ala_racemase_pyridoxalP-BS"/>
</dbReference>
<comment type="catalytic activity">
    <reaction evidence="5">
        <text>L-alanine = D-alanine</text>
        <dbReference type="Rhea" id="RHEA:20249"/>
        <dbReference type="ChEBI" id="CHEBI:57416"/>
        <dbReference type="ChEBI" id="CHEBI:57972"/>
        <dbReference type="EC" id="5.1.1.1"/>
    </reaction>
</comment>
<dbReference type="PANTHER" id="PTHR30511:SF0">
    <property type="entry name" value="ALANINE RACEMASE, CATABOLIC-RELATED"/>
    <property type="match status" value="1"/>
</dbReference>
<evidence type="ECO:0000256" key="8">
    <source>
        <dbReference type="SAM" id="MobiDB-lite"/>
    </source>
</evidence>
<feature type="binding site" evidence="5 7">
    <location>
        <position position="348"/>
    </location>
    <ligand>
        <name>substrate</name>
    </ligand>
</feature>
<dbReference type="GO" id="GO:0030632">
    <property type="term" value="P:D-alanine biosynthetic process"/>
    <property type="evidence" value="ECO:0007669"/>
    <property type="project" value="UniProtKB-UniRule"/>
</dbReference>
<proteinExistence type="inferred from homology"/>
<organism evidence="10 11">
    <name type="scientific">Brevibacterium rongguiense</name>
    <dbReference type="NCBI Taxonomy" id="2695267"/>
    <lineage>
        <taxon>Bacteria</taxon>
        <taxon>Bacillati</taxon>
        <taxon>Actinomycetota</taxon>
        <taxon>Actinomycetes</taxon>
        <taxon>Micrococcales</taxon>
        <taxon>Brevibacteriaceae</taxon>
        <taxon>Brevibacterium</taxon>
    </lineage>
</organism>
<feature type="modified residue" description="N6-(pyridoxal phosphate)lysine" evidence="5 6">
    <location>
        <position position="55"/>
    </location>
</feature>
<evidence type="ECO:0000256" key="5">
    <source>
        <dbReference type="HAMAP-Rule" id="MF_01201"/>
    </source>
</evidence>
<feature type="binding site" evidence="5 7">
    <location>
        <position position="162"/>
    </location>
    <ligand>
        <name>substrate</name>
    </ligand>
</feature>
<dbReference type="EMBL" id="WWEQ01000004">
    <property type="protein sequence ID" value="MYM18684.1"/>
    <property type="molecule type" value="Genomic_DNA"/>
</dbReference>
<dbReference type="SUPFAM" id="SSF51419">
    <property type="entry name" value="PLP-binding barrel"/>
    <property type="match status" value="1"/>
</dbReference>
<dbReference type="Pfam" id="PF00842">
    <property type="entry name" value="Ala_racemase_C"/>
    <property type="match status" value="1"/>
</dbReference>
<feature type="compositionally biased region" description="Basic and acidic residues" evidence="8">
    <location>
        <begin position="587"/>
        <end position="597"/>
    </location>
</feature>
<dbReference type="PANTHER" id="PTHR30511">
    <property type="entry name" value="ALANINE RACEMASE"/>
    <property type="match status" value="1"/>
</dbReference>
<dbReference type="HAMAP" id="MF_01201">
    <property type="entry name" value="Ala_racemase"/>
    <property type="match status" value="1"/>
</dbReference>
<comment type="cofactor">
    <cofactor evidence="1 5 6">
        <name>pyridoxal 5'-phosphate</name>
        <dbReference type="ChEBI" id="CHEBI:597326"/>
    </cofactor>
</comment>
<dbReference type="SUPFAM" id="SSF52540">
    <property type="entry name" value="P-loop containing nucleoside triphosphate hydrolases"/>
    <property type="match status" value="1"/>
</dbReference>
<dbReference type="PROSITE" id="PS00395">
    <property type="entry name" value="ALANINE_RACEMASE"/>
    <property type="match status" value="1"/>
</dbReference>
<dbReference type="InterPro" id="IPR027417">
    <property type="entry name" value="P-loop_NTPase"/>
</dbReference>
<dbReference type="GO" id="GO:0008784">
    <property type="term" value="F:alanine racemase activity"/>
    <property type="evidence" value="ECO:0007669"/>
    <property type="project" value="UniProtKB-UniRule"/>
</dbReference>
<sequence length="603" mass="60806">MSAPSASPDPSVPNPPSAPSIPSALSARIDAGALAHNIAAIAARIAPCRLMCIVKADAYGHGLGAVVPAALAAGIREFGVATPAEALAVRALLAQAGAPEPGAGTRILCWLYDETADLAPLVAEGIEVGLPNPGSLARLEAAARTAGRPALAHVKLDTGLGRSGLTAAQLDALLPALAGAQGVRIVGAMTHFACADEVGHPANAEQLAAFGAGVESLRGLLRAHPERGSADELLVHCANSPAALSMAPVPGDLARVGLSIYGLSPFADRTGAELGLRPAMELRSSVLTVKDVPAGHGASYGLLYRAPRDTRFALIAGGYADGIPRAASGSAQVTIRGRRFPIVGRIAMDQMIADTGPADAPDALPIAPGDTVIVMGDGTTGPSAEEWGAWSGSINYEIVTRVGPRADRVTVGRPPEDPAAPAPAAVQAAPASAELAIADLDAMGRFGKRLAGLLRAGDVLILTGDLGAGKTTLTQSIAAGLGVRGRVSSPTFVIAREHAPTGAGPGLVHVDAYRLGSAAELDDLGLEDALADSAAVIEWGAGLAEQLSAERLEVSISADPATEDRTIALTPHGTWGERLRAAGLGAADRDSADRDGDGQGARP</sequence>
<evidence type="ECO:0000313" key="11">
    <source>
        <dbReference type="Proteomes" id="UP000469215"/>
    </source>
</evidence>
<dbReference type="AlphaFoldDB" id="A0A6N9H4Z5"/>
<evidence type="ECO:0000256" key="7">
    <source>
        <dbReference type="PIRSR" id="PIRSR600821-52"/>
    </source>
</evidence>
<keyword evidence="11" id="KW-1185">Reference proteome</keyword>
<dbReference type="Proteomes" id="UP000469215">
    <property type="component" value="Unassembled WGS sequence"/>
</dbReference>
<protein>
    <recommendedName>
        <fullName evidence="5">Alanine racemase</fullName>
        <ecNumber evidence="5">5.1.1.1</ecNumber>
    </recommendedName>
</protein>
<dbReference type="SUPFAM" id="SSF50621">
    <property type="entry name" value="Alanine racemase C-terminal domain-like"/>
    <property type="match status" value="1"/>
</dbReference>
<accession>A0A6N9H4Z5</accession>
<comment type="similarity">
    <text evidence="5">Belongs to the alanine racemase family.</text>
</comment>
<dbReference type="PRINTS" id="PR00992">
    <property type="entry name" value="ALARACEMASE"/>
</dbReference>
<dbReference type="InterPro" id="IPR000821">
    <property type="entry name" value="Ala_racemase"/>
</dbReference>
<feature type="domain" description="Alanine racemase C-terminal" evidence="9">
    <location>
        <begin position="279"/>
        <end position="411"/>
    </location>
</feature>
<evidence type="ECO:0000259" key="9">
    <source>
        <dbReference type="SMART" id="SM01005"/>
    </source>
</evidence>
<feature type="active site" description="Proton acceptor; specific for L-alanine" evidence="5">
    <location>
        <position position="300"/>
    </location>
</feature>
<comment type="function">
    <text evidence="5">Catalyzes the interconversion of L-alanine and D-alanine. May also act on other amino acids.</text>
</comment>
<dbReference type="GO" id="GO:0002949">
    <property type="term" value="P:tRNA threonylcarbamoyladenosine modification"/>
    <property type="evidence" value="ECO:0007669"/>
    <property type="project" value="InterPro"/>
</dbReference>
<feature type="region of interest" description="Disordered" evidence="8">
    <location>
        <begin position="582"/>
        <end position="603"/>
    </location>
</feature>
<dbReference type="Gene3D" id="3.40.50.300">
    <property type="entry name" value="P-loop containing nucleotide triphosphate hydrolases"/>
    <property type="match status" value="1"/>
</dbReference>
<comment type="pathway">
    <text evidence="5">Amino-acid biosynthesis; D-alanine biosynthesis; D-alanine from L-alanine: step 1/1.</text>
</comment>
<dbReference type="Pfam" id="PF02367">
    <property type="entry name" value="TsaE"/>
    <property type="match status" value="1"/>
</dbReference>
<dbReference type="InterPro" id="IPR003442">
    <property type="entry name" value="T6A_TsaE"/>
</dbReference>
<dbReference type="Gene3D" id="3.20.20.10">
    <property type="entry name" value="Alanine racemase"/>
    <property type="match status" value="1"/>
</dbReference>
<dbReference type="NCBIfam" id="TIGR00492">
    <property type="entry name" value="alr"/>
    <property type="match status" value="1"/>
</dbReference>
<dbReference type="SMART" id="SM01005">
    <property type="entry name" value="Ala_racemase_C"/>
    <property type="match status" value="1"/>
</dbReference>
<dbReference type="InterPro" id="IPR029066">
    <property type="entry name" value="PLP-binding_barrel"/>
</dbReference>
<dbReference type="GO" id="GO:0030170">
    <property type="term" value="F:pyridoxal phosphate binding"/>
    <property type="evidence" value="ECO:0007669"/>
    <property type="project" value="UniProtKB-UniRule"/>
</dbReference>
<dbReference type="GO" id="GO:0005829">
    <property type="term" value="C:cytosol"/>
    <property type="evidence" value="ECO:0007669"/>
    <property type="project" value="TreeGrafter"/>
</dbReference>
<feature type="active site" description="Proton acceptor; specific for D-alanine" evidence="5">
    <location>
        <position position="55"/>
    </location>
</feature>
<evidence type="ECO:0000256" key="1">
    <source>
        <dbReference type="ARBA" id="ARBA00001933"/>
    </source>
</evidence>
<name>A0A6N9H4Z5_9MICO</name>
<dbReference type="InterPro" id="IPR009006">
    <property type="entry name" value="Ala_racemase/Decarboxylase_C"/>
</dbReference>
<evidence type="ECO:0000313" key="10">
    <source>
        <dbReference type="EMBL" id="MYM18684.1"/>
    </source>
</evidence>
<evidence type="ECO:0000256" key="4">
    <source>
        <dbReference type="ARBA" id="ARBA00024908"/>
    </source>
</evidence>
<reference evidence="10 11" key="1">
    <citation type="submission" date="2020-01" db="EMBL/GenBank/DDBJ databases">
        <authorList>
            <person name="Deng T."/>
        </authorList>
    </citation>
    <scope>NUCLEOTIDE SEQUENCE [LARGE SCALE GENOMIC DNA]</scope>
    <source>
        <strain evidence="10 11">5221</strain>
    </source>
</reference>
<dbReference type="UniPathway" id="UPA00042">
    <property type="reaction ID" value="UER00497"/>
</dbReference>
<dbReference type="Gene3D" id="2.40.37.10">
    <property type="entry name" value="Lyase, Ornithine Decarboxylase, Chain A, domain 1"/>
    <property type="match status" value="1"/>
</dbReference>
<evidence type="ECO:0000256" key="3">
    <source>
        <dbReference type="ARBA" id="ARBA00023235"/>
    </source>
</evidence>
<dbReference type="Pfam" id="PF01168">
    <property type="entry name" value="Ala_racemase_N"/>
    <property type="match status" value="1"/>
</dbReference>
<dbReference type="EC" id="5.1.1.1" evidence="5"/>
<keyword evidence="2 5" id="KW-0663">Pyridoxal phosphate</keyword>
<dbReference type="NCBIfam" id="TIGR00150">
    <property type="entry name" value="T6A_YjeE"/>
    <property type="match status" value="1"/>
</dbReference>
<keyword evidence="3 5" id="KW-0413">Isomerase</keyword>
<evidence type="ECO:0000256" key="6">
    <source>
        <dbReference type="PIRSR" id="PIRSR600821-50"/>
    </source>
</evidence>
<dbReference type="InterPro" id="IPR001608">
    <property type="entry name" value="Ala_racemase_N"/>
</dbReference>
<dbReference type="CDD" id="cd00430">
    <property type="entry name" value="PLPDE_III_AR"/>
    <property type="match status" value="1"/>
</dbReference>
<comment type="caution">
    <text evidence="10">The sequence shown here is derived from an EMBL/GenBank/DDBJ whole genome shotgun (WGS) entry which is preliminary data.</text>
</comment>
<evidence type="ECO:0000256" key="2">
    <source>
        <dbReference type="ARBA" id="ARBA00022898"/>
    </source>
</evidence>
<dbReference type="RefSeq" id="WP_160952129.1">
    <property type="nucleotide sequence ID" value="NZ_WWEQ01000004.1"/>
</dbReference>
<dbReference type="InterPro" id="IPR011079">
    <property type="entry name" value="Ala_racemase_C"/>
</dbReference>
<gene>
    <name evidence="10" type="primary">alr</name>
    <name evidence="10" type="ORF">GSY69_01490</name>
</gene>
<comment type="function">
    <text evidence="4">Required for the formation of a threonylcarbamoyl group on adenosine at position 37 (t(6)A37) in tRNAs that read codons beginning with adenine. Is involved in the transfer of the threonylcarbamoyl moiety of threonylcarbamoyl-AMP (TC-AMP) to the N6 group of A37, together with TsaD and TsaB. TsaE seems to play an indirect role in the t(6)A biosynthesis pathway, possibly in regulating the core enzymatic function of TsaD.</text>
</comment>